<dbReference type="Pfam" id="PF13637">
    <property type="entry name" value="Ank_4"/>
    <property type="match status" value="1"/>
</dbReference>
<dbReference type="SMART" id="SM00248">
    <property type="entry name" value="ANK"/>
    <property type="match status" value="2"/>
</dbReference>
<gene>
    <name evidence="4" type="primary">Ankrd40</name>
</gene>
<dbReference type="Proteomes" id="UP000515126">
    <property type="component" value="Chromosome 11"/>
</dbReference>
<name>A0A6P5QMJ4_MUSCR</name>
<dbReference type="SUPFAM" id="SSF48403">
    <property type="entry name" value="Ankyrin repeat"/>
    <property type="match status" value="1"/>
</dbReference>
<sequence>MSALLEQKEQQERLREAAALGDIREVQKLVESGVDVNSQNEVNGWTCLHWACKRNHGQVVSYLLQSGADREILTTKGEMPVQLTSRREIRKIMGVEEADDDDDDDEEIPQLKQESELPFVPNYLANPAFPFIYSPAAEDSTQLQNGGPSPPPVSPPTDGSPPLLPPTETPLLGAFPRDHSSLALVQNGDISAPSAILRTPESTKPGPVCQPPVSQNRSLFSVPSKPPVSLEPQNGTYAGPAPAFQPFFYTGAFPFNMQELVLKVRIQNPSLRENDFIEIELDRQELTYQELLRVSCCELGVNPDQVEKIRKLPNTLLRKDKDVARLQDFQELELVLMINDNNFLFRNAASTLTERPCYNRRASKLTY</sequence>
<dbReference type="PANTHER" id="PTHR24192:SF1">
    <property type="entry name" value="ANKYRIN REPEAT DOMAIN-CONTAINING PROTEIN 40"/>
    <property type="match status" value="1"/>
</dbReference>
<dbReference type="PROSITE" id="PS50088">
    <property type="entry name" value="ANK_REPEAT"/>
    <property type="match status" value="1"/>
</dbReference>
<dbReference type="Gene3D" id="1.25.40.20">
    <property type="entry name" value="Ankyrin repeat-containing domain"/>
    <property type="match status" value="1"/>
</dbReference>
<evidence type="ECO:0000256" key="1">
    <source>
        <dbReference type="PROSITE-ProRule" id="PRU00023"/>
    </source>
</evidence>
<feature type="compositionally biased region" description="Polar residues" evidence="2">
    <location>
        <begin position="212"/>
        <end position="221"/>
    </location>
</feature>
<dbReference type="PROSITE" id="PS50297">
    <property type="entry name" value="ANK_REP_REGION"/>
    <property type="match status" value="1"/>
</dbReference>
<evidence type="ECO:0000313" key="4">
    <source>
        <dbReference type="RefSeq" id="XP_021032087.1"/>
    </source>
</evidence>
<feature type="region of interest" description="Disordered" evidence="2">
    <location>
        <begin position="139"/>
        <end position="175"/>
    </location>
</feature>
<feature type="compositionally biased region" description="Pro residues" evidence="2">
    <location>
        <begin position="148"/>
        <end position="168"/>
    </location>
</feature>
<dbReference type="InterPro" id="IPR039195">
    <property type="entry name" value="ANKRD40"/>
</dbReference>
<dbReference type="AlphaFoldDB" id="A0A6P5QMJ4"/>
<feature type="region of interest" description="Disordered" evidence="2">
    <location>
        <begin position="196"/>
        <end position="227"/>
    </location>
</feature>
<dbReference type="PANTHER" id="PTHR24192">
    <property type="entry name" value="ANKYRIN REPEAT DOMAIN 40"/>
    <property type="match status" value="1"/>
</dbReference>
<dbReference type="CTD" id="91369"/>
<evidence type="ECO:0000313" key="3">
    <source>
        <dbReference type="Proteomes" id="UP000515126"/>
    </source>
</evidence>
<evidence type="ECO:0000256" key="2">
    <source>
        <dbReference type="SAM" id="MobiDB-lite"/>
    </source>
</evidence>
<dbReference type="InterPro" id="IPR036770">
    <property type="entry name" value="Ankyrin_rpt-contain_sf"/>
</dbReference>
<keyword evidence="1" id="KW-0040">ANK repeat</keyword>
<dbReference type="GeneID" id="110304815"/>
<accession>A0A6P5QMJ4</accession>
<proteinExistence type="predicted"/>
<dbReference type="RefSeq" id="XP_021032087.1">
    <property type="nucleotide sequence ID" value="XM_021176428.2"/>
</dbReference>
<reference evidence="4" key="1">
    <citation type="submission" date="2025-08" db="UniProtKB">
        <authorList>
            <consortium name="RefSeq"/>
        </authorList>
    </citation>
    <scope>IDENTIFICATION</scope>
</reference>
<protein>
    <submittedName>
        <fullName evidence="4">Ankyrin repeat domain-containing protein 40 isoform X2</fullName>
    </submittedName>
</protein>
<dbReference type="InterPro" id="IPR002110">
    <property type="entry name" value="Ankyrin_rpt"/>
</dbReference>
<keyword evidence="3" id="KW-1185">Reference proteome</keyword>
<organism evidence="3 4">
    <name type="scientific">Mus caroli</name>
    <name type="common">Ryukyu mouse</name>
    <name type="synonym">Ricefield mouse</name>
    <dbReference type="NCBI Taxonomy" id="10089"/>
    <lineage>
        <taxon>Eukaryota</taxon>
        <taxon>Metazoa</taxon>
        <taxon>Chordata</taxon>
        <taxon>Craniata</taxon>
        <taxon>Vertebrata</taxon>
        <taxon>Euteleostomi</taxon>
        <taxon>Mammalia</taxon>
        <taxon>Eutheria</taxon>
        <taxon>Euarchontoglires</taxon>
        <taxon>Glires</taxon>
        <taxon>Rodentia</taxon>
        <taxon>Myomorpha</taxon>
        <taxon>Muroidea</taxon>
        <taxon>Muridae</taxon>
        <taxon>Murinae</taxon>
        <taxon>Mus</taxon>
        <taxon>Mus</taxon>
    </lineage>
</organism>
<feature type="repeat" description="ANK" evidence="1">
    <location>
        <begin position="43"/>
        <end position="75"/>
    </location>
</feature>